<gene>
    <name evidence="2" type="primary">A10p037210.1_BraROA</name>
    <name evidence="2" type="ORF">IGI04_041876</name>
</gene>
<evidence type="ECO:0000313" key="2">
    <source>
        <dbReference type="EMBL" id="KAG5377280.1"/>
    </source>
</evidence>
<sequence length="187" mass="21670">KYKATCKDVSGGSWYYGAQANRGAQFVSSSSLFLCAFSGKFPWLLITVLELFLLLNSWHMRVELLFHEHQFKVRFISISSIRVSTIKLKTVKQETRSLRFKKDQHYSSFSSYTARLRVPKTLTRAQKEQRAIEVIQGLRLERCQDTMIGHIHKNMICIRFREHFSSTSQASNVNQDSLINLIPKPPI</sequence>
<feature type="non-terminal residue" evidence="2">
    <location>
        <position position="1"/>
    </location>
</feature>
<organism evidence="2 3">
    <name type="scientific">Brassica rapa subsp. trilocularis</name>
    <dbReference type="NCBI Taxonomy" id="1813537"/>
    <lineage>
        <taxon>Eukaryota</taxon>
        <taxon>Viridiplantae</taxon>
        <taxon>Streptophyta</taxon>
        <taxon>Embryophyta</taxon>
        <taxon>Tracheophyta</taxon>
        <taxon>Spermatophyta</taxon>
        <taxon>Magnoliopsida</taxon>
        <taxon>eudicotyledons</taxon>
        <taxon>Gunneridae</taxon>
        <taxon>Pentapetalae</taxon>
        <taxon>rosids</taxon>
        <taxon>malvids</taxon>
        <taxon>Brassicales</taxon>
        <taxon>Brassicaceae</taxon>
        <taxon>Brassiceae</taxon>
        <taxon>Brassica</taxon>
    </lineage>
</organism>
<dbReference type="EMBL" id="JADBGQ010000010">
    <property type="protein sequence ID" value="KAG5377280.1"/>
    <property type="molecule type" value="Genomic_DNA"/>
</dbReference>
<name>A0ABQ7KS63_BRACM</name>
<protein>
    <submittedName>
        <fullName evidence="2">Uncharacterized protein</fullName>
    </submittedName>
</protein>
<keyword evidence="1" id="KW-0472">Membrane</keyword>
<feature type="transmembrane region" description="Helical" evidence="1">
    <location>
        <begin position="31"/>
        <end position="55"/>
    </location>
</feature>
<evidence type="ECO:0000256" key="1">
    <source>
        <dbReference type="SAM" id="Phobius"/>
    </source>
</evidence>
<dbReference type="Proteomes" id="UP000823674">
    <property type="component" value="Chromosome A10"/>
</dbReference>
<keyword evidence="3" id="KW-1185">Reference proteome</keyword>
<evidence type="ECO:0000313" key="3">
    <source>
        <dbReference type="Proteomes" id="UP000823674"/>
    </source>
</evidence>
<proteinExistence type="predicted"/>
<keyword evidence="1" id="KW-0812">Transmembrane</keyword>
<keyword evidence="1" id="KW-1133">Transmembrane helix</keyword>
<comment type="caution">
    <text evidence="2">The sequence shown here is derived from an EMBL/GenBank/DDBJ whole genome shotgun (WGS) entry which is preliminary data.</text>
</comment>
<reference evidence="2 3" key="1">
    <citation type="submission" date="2021-03" db="EMBL/GenBank/DDBJ databases">
        <authorList>
            <person name="King G.J."/>
            <person name="Bancroft I."/>
            <person name="Baten A."/>
            <person name="Bloomfield J."/>
            <person name="Borpatragohain P."/>
            <person name="He Z."/>
            <person name="Irish N."/>
            <person name="Irwin J."/>
            <person name="Liu K."/>
            <person name="Mauleon R.P."/>
            <person name="Moore J."/>
            <person name="Morris R."/>
            <person name="Ostergaard L."/>
            <person name="Wang B."/>
            <person name="Wells R."/>
        </authorList>
    </citation>
    <scope>NUCLEOTIDE SEQUENCE [LARGE SCALE GENOMIC DNA]</scope>
    <source>
        <strain evidence="2">R-o-18</strain>
        <tissue evidence="2">Leaf</tissue>
    </source>
</reference>
<accession>A0ABQ7KS63</accession>